<dbReference type="InterPro" id="IPR002156">
    <property type="entry name" value="RNaseH_domain"/>
</dbReference>
<dbReference type="InterPro" id="IPR051478">
    <property type="entry name" value="Beta-lactamase-like_AB/R"/>
</dbReference>
<reference evidence="2 3" key="1">
    <citation type="journal article" date="2023" name="Plant Dis.">
        <title>First Report of Diplodia intermedia Causing Canker and Dieback Diseases on Apple Trees in Canada.</title>
        <authorList>
            <person name="Ellouze W."/>
            <person name="Ilyukhin E."/>
            <person name="Sulman M."/>
            <person name="Ali S."/>
        </authorList>
    </citation>
    <scope>NUCLEOTIDE SEQUENCE [LARGE SCALE GENOMIC DNA]</scope>
    <source>
        <strain evidence="2 3">M45-28</strain>
    </source>
</reference>
<dbReference type="PANTHER" id="PTHR22935">
    <property type="entry name" value="PENICILLIN-BINDING PROTEIN"/>
    <property type="match status" value="1"/>
</dbReference>
<dbReference type="InterPro" id="IPR012337">
    <property type="entry name" value="RNaseH-like_sf"/>
</dbReference>
<proteinExistence type="predicted"/>
<dbReference type="InterPro" id="IPR058664">
    <property type="entry name" value="ARB_00930-like_C"/>
</dbReference>
<dbReference type="Pfam" id="PF00144">
    <property type="entry name" value="Beta-lactamase"/>
    <property type="match status" value="1"/>
</dbReference>
<dbReference type="InterPro" id="IPR036397">
    <property type="entry name" value="RNaseH_sf"/>
</dbReference>
<dbReference type="Gene3D" id="3.30.420.10">
    <property type="entry name" value="Ribonuclease H-like superfamily/Ribonuclease H"/>
    <property type="match status" value="1"/>
</dbReference>
<feature type="domain" description="RNase H type-1" evidence="1">
    <location>
        <begin position="65"/>
        <end position="222"/>
    </location>
</feature>
<evidence type="ECO:0000259" key="1">
    <source>
        <dbReference type="PROSITE" id="PS50879"/>
    </source>
</evidence>
<accession>A0ABR3TRH3</accession>
<comment type="caution">
    <text evidence="2">The sequence shown here is derived from an EMBL/GenBank/DDBJ whole genome shotgun (WGS) entry which is preliminary data.</text>
</comment>
<organism evidence="2 3">
    <name type="scientific">Diplodia intermedia</name>
    <dbReference type="NCBI Taxonomy" id="856260"/>
    <lineage>
        <taxon>Eukaryota</taxon>
        <taxon>Fungi</taxon>
        <taxon>Dikarya</taxon>
        <taxon>Ascomycota</taxon>
        <taxon>Pezizomycotina</taxon>
        <taxon>Dothideomycetes</taxon>
        <taxon>Dothideomycetes incertae sedis</taxon>
        <taxon>Botryosphaeriales</taxon>
        <taxon>Botryosphaeriaceae</taxon>
        <taxon>Diplodia</taxon>
    </lineage>
</organism>
<dbReference type="Gene3D" id="3.40.710.10">
    <property type="entry name" value="DD-peptidase/beta-lactamase superfamily"/>
    <property type="match status" value="2"/>
</dbReference>
<dbReference type="Proteomes" id="UP001521184">
    <property type="component" value="Unassembled WGS sequence"/>
</dbReference>
<dbReference type="SUPFAM" id="SSF53098">
    <property type="entry name" value="Ribonuclease H-like"/>
    <property type="match status" value="1"/>
</dbReference>
<dbReference type="PROSITE" id="PS50879">
    <property type="entry name" value="RNASE_H_1"/>
    <property type="match status" value="1"/>
</dbReference>
<dbReference type="Pfam" id="PF26335">
    <property type="entry name" value="ARB_00930_C"/>
    <property type="match status" value="1"/>
</dbReference>
<sequence>MVQASHPLFKQGCTGVSRNRIFNGDQAFNGEEALETFEDVQQLCHKAVAPCPGPPCPDCGAPALHTDSVMIAVDGACRSNGRPDATAACAVFFTSNSIYNETHIITANGPYAPTSQRTELVGGIKGLEAAKRLATTLDGELKQVVIKTDSAYLFRGATEWIAKWEAREWKNAKGGPVVNQDLFRQLEVRIVELESMGVLVQFFQVPRAQNRQADAAANEALDAAEKPTHTVASALEAPQGEKVEEREQTTDAAPFFVAISLAGDPRFDHYYRYLAALFYHRARIVRANDPSAACAYLAAAPPTAVLVTDAGITETHEGSVLNRLKEYVSNGGTVIFCGLFSIYVQPDKLSALFRTHFGLPWAGGDRARATFRLNPDAAAALPSLTSLPFEYDVEALLLKGVGRHAALFLPEGGEYWTQTAAAWARVGRGWVGYLGDDGSEDATDDLKPISLKAKRNPQKFDIMITFICTLFLLNSVIITPTAQSFQPCPLLGPFFPAARIDPSSAVLQDSLSSFTELLDKYVQAGDGDFGPITPNTTSFSITLFAGSSSGPSSNQSNPSFYEYHHTAPATSNKSGEVNADSQYPVGALTQLFTVYALLAGNGSQVWSKPITEFLPELLRIQNGSSAADPLSLVNWEEVTLGALASHMAGVGRDSFQLLASAMERTTAQPFSTILQTRILHPLGMTRTALLRADDTHTFGTGLPPAVGEPASLSLISTPHDLSLAGAAMLSSTLLPPGATRRWLSPASATSNLRNAVGRPWEIYHFGTDATDPVVDVYTKTGSIGAYSAYFGLAPDHDVGFSILAYDDGDEEEGGGAAPDLNAYADVALEALLAVAALGRKQAGALLAGEYRCADAANANSSSSLVLGETGDADPGLAVESFVVDGADWRARTAALMAVERPADLDFRLYPTNLRAAAADGGLSVVLKSFRGDSEAHVKDVDS</sequence>
<dbReference type="Pfam" id="PF00075">
    <property type="entry name" value="RNase_H"/>
    <property type="match status" value="1"/>
</dbReference>
<dbReference type="PANTHER" id="PTHR22935:SF97">
    <property type="entry name" value="BETA-LACTAMASE-RELATED DOMAIN-CONTAINING PROTEIN"/>
    <property type="match status" value="1"/>
</dbReference>
<evidence type="ECO:0000313" key="2">
    <source>
        <dbReference type="EMBL" id="KAL1642897.1"/>
    </source>
</evidence>
<dbReference type="EMBL" id="JAKEKT020000030">
    <property type="protein sequence ID" value="KAL1642897.1"/>
    <property type="molecule type" value="Genomic_DNA"/>
</dbReference>
<name>A0ABR3TRH3_9PEZI</name>
<dbReference type="InterPro" id="IPR001466">
    <property type="entry name" value="Beta-lactam-related"/>
</dbReference>
<dbReference type="InterPro" id="IPR012338">
    <property type="entry name" value="Beta-lactam/transpept-like"/>
</dbReference>
<evidence type="ECO:0000313" key="3">
    <source>
        <dbReference type="Proteomes" id="UP001521184"/>
    </source>
</evidence>
<dbReference type="CDD" id="cd13934">
    <property type="entry name" value="RNase_H_Dikarya_like"/>
    <property type="match status" value="1"/>
</dbReference>
<keyword evidence="3" id="KW-1185">Reference proteome</keyword>
<protein>
    <recommendedName>
        <fullName evidence="1">RNase H type-1 domain-containing protein</fullName>
    </recommendedName>
</protein>
<gene>
    <name evidence="2" type="ORF">SLS58_005138</name>
</gene>
<dbReference type="SUPFAM" id="SSF56601">
    <property type="entry name" value="beta-lactamase/transpeptidase-like"/>
    <property type="match status" value="1"/>
</dbReference>